<keyword evidence="2" id="KW-0863">Zinc-finger</keyword>
<dbReference type="SUPFAM" id="SSF47473">
    <property type="entry name" value="EF-hand"/>
    <property type="match status" value="1"/>
</dbReference>
<name>A0A5N6L6C9_9ROSI</name>
<dbReference type="InterPro" id="IPR011992">
    <property type="entry name" value="EF-hand-dom_pair"/>
</dbReference>
<dbReference type="CDD" id="cd00051">
    <property type="entry name" value="EFh"/>
    <property type="match status" value="1"/>
</dbReference>
<evidence type="ECO:0000313" key="7">
    <source>
        <dbReference type="Proteomes" id="UP000327013"/>
    </source>
</evidence>
<accession>A0A5N6L6C9</accession>
<evidence type="ECO:0000256" key="3">
    <source>
        <dbReference type="ARBA" id="ARBA00022833"/>
    </source>
</evidence>
<keyword evidence="7" id="KW-1185">Reference proteome</keyword>
<dbReference type="InterPro" id="IPR018247">
    <property type="entry name" value="EF_Hand_1_Ca_BS"/>
</dbReference>
<dbReference type="OrthoDB" id="8785703at2759"/>
<dbReference type="SMART" id="SM00291">
    <property type="entry name" value="ZnF_ZZ"/>
    <property type="match status" value="1"/>
</dbReference>
<reference evidence="6 7" key="1">
    <citation type="submission" date="2019-06" db="EMBL/GenBank/DDBJ databases">
        <title>A chromosomal-level reference genome of Carpinus fangiana (Coryloideae, Betulaceae).</title>
        <authorList>
            <person name="Yang X."/>
            <person name="Wang Z."/>
            <person name="Zhang L."/>
            <person name="Hao G."/>
            <person name="Liu J."/>
            <person name="Yang Y."/>
        </authorList>
    </citation>
    <scope>NUCLEOTIDE SEQUENCE [LARGE SCALE GENOMIC DNA]</scope>
    <source>
        <strain evidence="6">Cfa_2016G</strain>
        <tissue evidence="6">Leaf</tissue>
    </source>
</reference>
<comment type="caution">
    <text evidence="6">The sequence shown here is derived from an EMBL/GenBank/DDBJ whole genome shotgun (WGS) entry which is preliminary data.</text>
</comment>
<dbReference type="Gene3D" id="3.30.60.90">
    <property type="match status" value="1"/>
</dbReference>
<dbReference type="InterPro" id="IPR000433">
    <property type="entry name" value="Znf_ZZ"/>
</dbReference>
<dbReference type="EMBL" id="VIBQ01000415">
    <property type="protein sequence ID" value="KAC0722799.1"/>
    <property type="molecule type" value="Genomic_DNA"/>
</dbReference>
<protein>
    <recommendedName>
        <fullName evidence="5">EF-hand domain-containing protein</fullName>
    </recommendedName>
</protein>
<feature type="domain" description="EF-hand" evidence="5">
    <location>
        <begin position="29"/>
        <end position="57"/>
    </location>
</feature>
<dbReference type="PROSITE" id="PS00018">
    <property type="entry name" value="EF_HAND_1"/>
    <property type="match status" value="2"/>
</dbReference>
<gene>
    <name evidence="6" type="ORF">FH972_027116</name>
</gene>
<dbReference type="AlphaFoldDB" id="A0A5N6L6C9"/>
<keyword evidence="1" id="KW-0479">Metal-binding</keyword>
<keyword evidence="3" id="KW-0862">Zinc</keyword>
<proteinExistence type="predicted"/>
<dbReference type="InterPro" id="IPR002048">
    <property type="entry name" value="EF_hand_dom"/>
</dbReference>
<dbReference type="GO" id="GO:0008270">
    <property type="term" value="F:zinc ion binding"/>
    <property type="evidence" value="ECO:0007669"/>
    <property type="project" value="UniProtKB-KW"/>
</dbReference>
<dbReference type="InterPro" id="IPR043145">
    <property type="entry name" value="Znf_ZZ_sf"/>
</dbReference>
<sequence>MDTNRDGLVSLNEFVDFFRLCGYRWSDPNFFHCLDRNRDGCLDFNEVLTLYYIVKTRGVCCDQCRTCLMGLYFTCVECFDTANDTYDLCATCYSARSFHHHHATFLDNYVLLRSREGFLLALVPPPYAANAPQEEMSASEALEMGITVGSSLDCSEANEANEALEALEMAIAVGSVLGCSIM</sequence>
<dbReference type="Proteomes" id="UP000327013">
    <property type="component" value="Unassembled WGS sequence"/>
</dbReference>
<feature type="domain" description="EF-hand" evidence="5">
    <location>
        <begin position="1"/>
        <end position="24"/>
    </location>
</feature>
<evidence type="ECO:0000256" key="2">
    <source>
        <dbReference type="ARBA" id="ARBA00022771"/>
    </source>
</evidence>
<dbReference type="GO" id="GO:0005509">
    <property type="term" value="F:calcium ion binding"/>
    <property type="evidence" value="ECO:0007669"/>
    <property type="project" value="InterPro"/>
</dbReference>
<dbReference type="Pfam" id="PF13202">
    <property type="entry name" value="EF-hand_5"/>
    <property type="match status" value="1"/>
</dbReference>
<dbReference type="PROSITE" id="PS50222">
    <property type="entry name" value="EF_HAND_2"/>
    <property type="match status" value="2"/>
</dbReference>
<organism evidence="6 7">
    <name type="scientific">Carpinus fangiana</name>
    <dbReference type="NCBI Taxonomy" id="176857"/>
    <lineage>
        <taxon>Eukaryota</taxon>
        <taxon>Viridiplantae</taxon>
        <taxon>Streptophyta</taxon>
        <taxon>Embryophyta</taxon>
        <taxon>Tracheophyta</taxon>
        <taxon>Spermatophyta</taxon>
        <taxon>Magnoliopsida</taxon>
        <taxon>eudicotyledons</taxon>
        <taxon>Gunneridae</taxon>
        <taxon>Pentapetalae</taxon>
        <taxon>rosids</taxon>
        <taxon>fabids</taxon>
        <taxon>Fagales</taxon>
        <taxon>Betulaceae</taxon>
        <taxon>Carpinus</taxon>
    </lineage>
</organism>
<keyword evidence="4" id="KW-0106">Calcium</keyword>
<evidence type="ECO:0000313" key="6">
    <source>
        <dbReference type="EMBL" id="KAC0722799.1"/>
    </source>
</evidence>
<dbReference type="Gene3D" id="1.10.238.10">
    <property type="entry name" value="EF-hand"/>
    <property type="match status" value="1"/>
</dbReference>
<evidence type="ECO:0000256" key="4">
    <source>
        <dbReference type="ARBA" id="ARBA00022837"/>
    </source>
</evidence>
<evidence type="ECO:0000256" key="1">
    <source>
        <dbReference type="ARBA" id="ARBA00022723"/>
    </source>
</evidence>
<evidence type="ECO:0000259" key="5">
    <source>
        <dbReference type="PROSITE" id="PS50222"/>
    </source>
</evidence>